<organism evidence="3 4">
    <name type="scientific">Candidatus Kerfeldbacteria bacterium CG15_BIG_FIL_POST_REV_8_21_14_020_45_12</name>
    <dbReference type="NCBI Taxonomy" id="2014247"/>
    <lineage>
        <taxon>Bacteria</taxon>
        <taxon>Candidatus Kerfeldiibacteriota</taxon>
    </lineage>
</organism>
<comment type="caution">
    <text evidence="3">The sequence shown here is derived from an EMBL/GenBank/DDBJ whole genome shotgun (WGS) entry which is preliminary data.</text>
</comment>
<evidence type="ECO:0000313" key="3">
    <source>
        <dbReference type="EMBL" id="PIW37148.1"/>
    </source>
</evidence>
<keyword evidence="2" id="KW-0472">Membrane</keyword>
<proteinExistence type="predicted"/>
<gene>
    <name evidence="3" type="ORF">COW24_01660</name>
</gene>
<feature type="transmembrane region" description="Helical" evidence="2">
    <location>
        <begin position="60"/>
        <end position="80"/>
    </location>
</feature>
<accession>A0A2M7H4I9</accession>
<dbReference type="Proteomes" id="UP000230292">
    <property type="component" value="Unassembled WGS sequence"/>
</dbReference>
<name>A0A2M7H4I9_9BACT</name>
<dbReference type="AlphaFoldDB" id="A0A2M7H4I9"/>
<sequence>MSTEDHTTTEAAEQQQSAGNTGKNVYGRALALVGITTGYIFGPMVLFGGIGWLLGKMFDSRVIVVVSFLLALVVSNVLIFRNTEKHARNL</sequence>
<dbReference type="EMBL" id="PFGC01000020">
    <property type="protein sequence ID" value="PIW37148.1"/>
    <property type="molecule type" value="Genomic_DNA"/>
</dbReference>
<reference evidence="3 4" key="1">
    <citation type="submission" date="2017-09" db="EMBL/GenBank/DDBJ databases">
        <title>Depth-based differentiation of microbial function through sediment-hosted aquifers and enrichment of novel symbionts in the deep terrestrial subsurface.</title>
        <authorList>
            <person name="Probst A.J."/>
            <person name="Ladd B."/>
            <person name="Jarett J.K."/>
            <person name="Geller-Mcgrath D.E."/>
            <person name="Sieber C.M."/>
            <person name="Emerson J.B."/>
            <person name="Anantharaman K."/>
            <person name="Thomas B.C."/>
            <person name="Malmstrom R."/>
            <person name="Stieglmeier M."/>
            <person name="Klingl A."/>
            <person name="Woyke T."/>
            <person name="Ryan C.M."/>
            <person name="Banfield J.F."/>
        </authorList>
    </citation>
    <scope>NUCLEOTIDE SEQUENCE [LARGE SCALE GENOMIC DNA]</scope>
    <source>
        <strain evidence="3">CG15_BIG_FIL_POST_REV_8_21_14_020_45_12</strain>
    </source>
</reference>
<keyword evidence="2" id="KW-0812">Transmembrane</keyword>
<evidence type="ECO:0000313" key="4">
    <source>
        <dbReference type="Proteomes" id="UP000230292"/>
    </source>
</evidence>
<evidence type="ECO:0000256" key="1">
    <source>
        <dbReference type="SAM" id="MobiDB-lite"/>
    </source>
</evidence>
<protein>
    <submittedName>
        <fullName evidence="3">Uncharacterized protein</fullName>
    </submittedName>
</protein>
<feature type="compositionally biased region" description="Polar residues" evidence="1">
    <location>
        <begin position="9"/>
        <end position="21"/>
    </location>
</feature>
<keyword evidence="2" id="KW-1133">Transmembrane helix</keyword>
<feature type="transmembrane region" description="Helical" evidence="2">
    <location>
        <begin position="29"/>
        <end position="54"/>
    </location>
</feature>
<evidence type="ECO:0000256" key="2">
    <source>
        <dbReference type="SAM" id="Phobius"/>
    </source>
</evidence>
<feature type="region of interest" description="Disordered" evidence="1">
    <location>
        <begin position="1"/>
        <end position="21"/>
    </location>
</feature>